<dbReference type="CDD" id="cd00082">
    <property type="entry name" value="HisKA"/>
    <property type="match status" value="1"/>
</dbReference>
<dbReference type="PANTHER" id="PTHR43304:SF1">
    <property type="entry name" value="PAC DOMAIN-CONTAINING PROTEIN"/>
    <property type="match status" value="1"/>
</dbReference>
<accession>A0ABV7X3X7</accession>
<dbReference type="PROSITE" id="PS50113">
    <property type="entry name" value="PAC"/>
    <property type="match status" value="2"/>
</dbReference>
<dbReference type="InterPro" id="IPR004358">
    <property type="entry name" value="Sig_transdc_His_kin-like_C"/>
</dbReference>
<reference evidence="10" key="1">
    <citation type="journal article" date="2019" name="Int. J. Syst. Evol. Microbiol.">
        <title>The Global Catalogue of Microorganisms (GCM) 10K type strain sequencing project: providing services to taxonomists for standard genome sequencing and annotation.</title>
        <authorList>
            <consortium name="The Broad Institute Genomics Platform"/>
            <consortium name="The Broad Institute Genome Sequencing Center for Infectious Disease"/>
            <person name="Wu L."/>
            <person name="Ma J."/>
        </authorList>
    </citation>
    <scope>NUCLEOTIDE SEQUENCE [LARGE SCALE GENOMIC DNA]</scope>
    <source>
        <strain evidence="10">KCTC 42281</strain>
    </source>
</reference>
<feature type="domain" description="PAC" evidence="8">
    <location>
        <begin position="140"/>
        <end position="192"/>
    </location>
</feature>
<evidence type="ECO:0000256" key="4">
    <source>
        <dbReference type="ARBA" id="ARBA00022679"/>
    </source>
</evidence>
<dbReference type="InterPro" id="IPR000014">
    <property type="entry name" value="PAS"/>
</dbReference>
<evidence type="ECO:0000256" key="2">
    <source>
        <dbReference type="ARBA" id="ARBA00012438"/>
    </source>
</evidence>
<dbReference type="Gene3D" id="1.10.287.130">
    <property type="match status" value="1"/>
</dbReference>
<keyword evidence="4" id="KW-0808">Transferase</keyword>
<feature type="domain" description="Histidine kinase" evidence="6">
    <location>
        <begin position="342"/>
        <end position="553"/>
    </location>
</feature>
<comment type="caution">
    <text evidence="9">The sequence shown here is derived from an EMBL/GenBank/DDBJ whole genome shotgun (WGS) entry which is preliminary data.</text>
</comment>
<dbReference type="InterPro" id="IPR003594">
    <property type="entry name" value="HATPase_dom"/>
</dbReference>
<evidence type="ECO:0000259" key="7">
    <source>
        <dbReference type="PROSITE" id="PS50112"/>
    </source>
</evidence>
<dbReference type="Pfam" id="PF02518">
    <property type="entry name" value="HATPase_c"/>
    <property type="match status" value="1"/>
</dbReference>
<dbReference type="InterPro" id="IPR052162">
    <property type="entry name" value="Sensor_kinase/Photoreceptor"/>
</dbReference>
<dbReference type="Proteomes" id="UP001595613">
    <property type="component" value="Unassembled WGS sequence"/>
</dbReference>
<comment type="catalytic activity">
    <reaction evidence="1">
        <text>ATP + protein L-histidine = ADP + protein N-phospho-L-histidine.</text>
        <dbReference type="EC" id="2.7.13.3"/>
    </reaction>
</comment>
<dbReference type="Gene3D" id="3.30.450.20">
    <property type="entry name" value="PAS domain"/>
    <property type="match status" value="2"/>
</dbReference>
<dbReference type="InterPro" id="IPR001610">
    <property type="entry name" value="PAC"/>
</dbReference>
<feature type="domain" description="PAS" evidence="7">
    <location>
        <begin position="193"/>
        <end position="267"/>
    </location>
</feature>
<dbReference type="SMART" id="SM00388">
    <property type="entry name" value="HisKA"/>
    <property type="match status" value="1"/>
</dbReference>
<evidence type="ECO:0000259" key="8">
    <source>
        <dbReference type="PROSITE" id="PS50113"/>
    </source>
</evidence>
<dbReference type="SUPFAM" id="SSF47384">
    <property type="entry name" value="Homodimeric domain of signal transducing histidine kinase"/>
    <property type="match status" value="1"/>
</dbReference>
<organism evidence="9 10">
    <name type="scientific">Devosia honganensis</name>
    <dbReference type="NCBI Taxonomy" id="1610527"/>
    <lineage>
        <taxon>Bacteria</taxon>
        <taxon>Pseudomonadati</taxon>
        <taxon>Pseudomonadota</taxon>
        <taxon>Alphaproteobacteria</taxon>
        <taxon>Hyphomicrobiales</taxon>
        <taxon>Devosiaceae</taxon>
        <taxon>Devosia</taxon>
    </lineage>
</organism>
<protein>
    <recommendedName>
        <fullName evidence="2">histidine kinase</fullName>
        <ecNumber evidence="2">2.7.13.3</ecNumber>
    </recommendedName>
</protein>
<gene>
    <name evidence="9" type="ORF">ACFOOL_13850</name>
</gene>
<evidence type="ECO:0000313" key="9">
    <source>
        <dbReference type="EMBL" id="MFC3705839.1"/>
    </source>
</evidence>
<name>A0ABV7X3X7_9HYPH</name>
<dbReference type="Pfam" id="PF00512">
    <property type="entry name" value="HisKA"/>
    <property type="match status" value="1"/>
</dbReference>
<dbReference type="InterPro" id="IPR003661">
    <property type="entry name" value="HisK_dim/P_dom"/>
</dbReference>
<dbReference type="CDD" id="cd00130">
    <property type="entry name" value="PAS"/>
    <property type="match status" value="2"/>
</dbReference>
<dbReference type="PANTHER" id="PTHR43304">
    <property type="entry name" value="PHYTOCHROME-LIKE PROTEIN CPH1"/>
    <property type="match status" value="1"/>
</dbReference>
<evidence type="ECO:0000256" key="3">
    <source>
        <dbReference type="ARBA" id="ARBA00022553"/>
    </source>
</evidence>
<dbReference type="InterPro" id="IPR036890">
    <property type="entry name" value="HATPase_C_sf"/>
</dbReference>
<dbReference type="Gene3D" id="3.30.565.10">
    <property type="entry name" value="Histidine kinase-like ATPase, C-terminal domain"/>
    <property type="match status" value="1"/>
</dbReference>
<feature type="domain" description="PAC" evidence="8">
    <location>
        <begin position="270"/>
        <end position="322"/>
    </location>
</feature>
<evidence type="ECO:0000256" key="5">
    <source>
        <dbReference type="ARBA" id="ARBA00022777"/>
    </source>
</evidence>
<dbReference type="InterPro" id="IPR000700">
    <property type="entry name" value="PAS-assoc_C"/>
</dbReference>
<keyword evidence="5" id="KW-0418">Kinase</keyword>
<keyword evidence="10" id="KW-1185">Reference proteome</keyword>
<dbReference type="SUPFAM" id="SSF55874">
    <property type="entry name" value="ATPase domain of HSP90 chaperone/DNA topoisomerase II/histidine kinase"/>
    <property type="match status" value="1"/>
</dbReference>
<dbReference type="InterPro" id="IPR036097">
    <property type="entry name" value="HisK_dim/P_sf"/>
</dbReference>
<dbReference type="SMART" id="SM00387">
    <property type="entry name" value="HATPase_c"/>
    <property type="match status" value="1"/>
</dbReference>
<keyword evidence="3" id="KW-0597">Phosphoprotein</keyword>
<dbReference type="EMBL" id="JBHRYD010000013">
    <property type="protein sequence ID" value="MFC3705839.1"/>
    <property type="molecule type" value="Genomic_DNA"/>
</dbReference>
<dbReference type="RefSeq" id="WP_380097796.1">
    <property type="nucleotide sequence ID" value="NZ_JBHRYD010000013.1"/>
</dbReference>
<sequence length="554" mass="60865">MPQIIFCRQLQDDGGYALGKFQAEPGYDAAVPVEPLVQRPDEAWTATDDIGETDAAVRAAKIIEQMHGAAFAFDANGQFTYATPVAQTSIGMTLDDLNRPLGDRSFLDGGDLGWKLGVHPDDYPAAAEHLRMCMRTGQDFNFDYRVLRSTGSYVWHRFTIRPTLRPDGRITGWYGIGIDIDVHRRTEDALRASEQSLRELIETLPVMVYCADSQGRPTFRSRRLREYLGLGGNGEIGAGLGATLEGIIHPDDLEEVRQHYGRSLDTGEPYARRHRLRRFDGVYRWVETRASPMRDERGHIVQWNGACVDIEDQVRAQDELRASQDRLSRAAQAASLAELSASIAHEVNQPLAAIVANSHALERWLSADPPNLNRAAATGGRIVRDANAAADVVSRIRALFRQSNETRISTDVAEIVVEARNLLAEDALRRGVSIVLDFSPGLPLLRVDRVQIQQVLVNLMRNGLEAMAASPGPVLKVRALETSGAVQVEVSDNGPGLGSPETVFEPFFTTKPSGMGMGLAICRSIVEAHGGRLWAETNMGGGARFCFTLPKSEI</sequence>
<evidence type="ECO:0000313" key="10">
    <source>
        <dbReference type="Proteomes" id="UP001595613"/>
    </source>
</evidence>
<dbReference type="SMART" id="SM00086">
    <property type="entry name" value="PAC"/>
    <property type="match status" value="2"/>
</dbReference>
<dbReference type="SUPFAM" id="SSF55785">
    <property type="entry name" value="PYP-like sensor domain (PAS domain)"/>
    <property type="match status" value="2"/>
</dbReference>
<dbReference type="InterPro" id="IPR035965">
    <property type="entry name" value="PAS-like_dom_sf"/>
</dbReference>
<dbReference type="Pfam" id="PF08447">
    <property type="entry name" value="PAS_3"/>
    <property type="match status" value="2"/>
</dbReference>
<proteinExistence type="predicted"/>
<dbReference type="EC" id="2.7.13.3" evidence="2"/>
<dbReference type="PRINTS" id="PR00344">
    <property type="entry name" value="BCTRLSENSOR"/>
</dbReference>
<dbReference type="PROSITE" id="PS50109">
    <property type="entry name" value="HIS_KIN"/>
    <property type="match status" value="1"/>
</dbReference>
<dbReference type="InterPro" id="IPR005467">
    <property type="entry name" value="His_kinase_dom"/>
</dbReference>
<evidence type="ECO:0000256" key="1">
    <source>
        <dbReference type="ARBA" id="ARBA00000085"/>
    </source>
</evidence>
<evidence type="ECO:0000259" key="6">
    <source>
        <dbReference type="PROSITE" id="PS50109"/>
    </source>
</evidence>
<dbReference type="PROSITE" id="PS50112">
    <property type="entry name" value="PAS"/>
    <property type="match status" value="1"/>
</dbReference>
<dbReference type="SMART" id="SM00091">
    <property type="entry name" value="PAS"/>
    <property type="match status" value="2"/>
</dbReference>
<dbReference type="InterPro" id="IPR013655">
    <property type="entry name" value="PAS_fold_3"/>
</dbReference>
<dbReference type="NCBIfam" id="TIGR00229">
    <property type="entry name" value="sensory_box"/>
    <property type="match status" value="2"/>
</dbReference>